<dbReference type="EMBL" id="BOQN01000177">
    <property type="protein sequence ID" value="GIM98047.1"/>
    <property type="molecule type" value="Genomic_DNA"/>
</dbReference>
<name>A0A919WD37_9ACTN</name>
<accession>A0A919WD37</accession>
<proteinExistence type="predicted"/>
<reference evidence="2 3" key="1">
    <citation type="submission" date="2021-03" db="EMBL/GenBank/DDBJ databases">
        <title>Whole genome shotgun sequence of Actinoplanes toevensis NBRC 105298.</title>
        <authorList>
            <person name="Komaki H."/>
            <person name="Tamura T."/>
        </authorList>
    </citation>
    <scope>NUCLEOTIDE SEQUENCE [LARGE SCALE GENOMIC DNA]</scope>
    <source>
        <strain evidence="2 3">NBRC 105298</strain>
    </source>
</reference>
<keyword evidence="3" id="KW-1185">Reference proteome</keyword>
<feature type="region of interest" description="Disordered" evidence="1">
    <location>
        <begin position="27"/>
        <end position="46"/>
    </location>
</feature>
<organism evidence="2 3">
    <name type="scientific">Paractinoplanes toevensis</name>
    <dbReference type="NCBI Taxonomy" id="571911"/>
    <lineage>
        <taxon>Bacteria</taxon>
        <taxon>Bacillati</taxon>
        <taxon>Actinomycetota</taxon>
        <taxon>Actinomycetes</taxon>
        <taxon>Micromonosporales</taxon>
        <taxon>Micromonosporaceae</taxon>
        <taxon>Paractinoplanes</taxon>
    </lineage>
</organism>
<evidence type="ECO:0000256" key="1">
    <source>
        <dbReference type="SAM" id="MobiDB-lite"/>
    </source>
</evidence>
<dbReference type="AlphaFoldDB" id="A0A919WD37"/>
<protein>
    <submittedName>
        <fullName evidence="2">Uncharacterized protein</fullName>
    </submittedName>
</protein>
<sequence length="151" mass="17457">MTLMITASDQSAEHQLRAELAAAREQAEQQRQRADASERRAVTAEQRHRDDITLIGEKLIAEADDRDWCEVYDEFVDYLNINLHVELPLRERDFTVTAMVELRVDVTATSEGQARDLAEDLVRHVEQRLDAMDSITAYPQESHRYDVTRDD</sequence>
<comment type="caution">
    <text evidence="2">The sequence shown here is derived from an EMBL/GenBank/DDBJ whole genome shotgun (WGS) entry which is preliminary data.</text>
</comment>
<evidence type="ECO:0000313" key="2">
    <source>
        <dbReference type="EMBL" id="GIM98047.1"/>
    </source>
</evidence>
<dbReference type="Proteomes" id="UP000677082">
    <property type="component" value="Unassembled WGS sequence"/>
</dbReference>
<evidence type="ECO:0000313" key="3">
    <source>
        <dbReference type="Proteomes" id="UP000677082"/>
    </source>
</evidence>
<gene>
    <name evidence="2" type="ORF">Ato02nite_098400</name>
</gene>
<dbReference type="RefSeq" id="WP_213013667.1">
    <property type="nucleotide sequence ID" value="NZ_BOQN01000177.1"/>
</dbReference>